<comment type="cofactor">
    <cofactor evidence="1 6">
        <name>FAD</name>
        <dbReference type="ChEBI" id="CHEBI:57692"/>
    </cofactor>
</comment>
<evidence type="ECO:0000256" key="3">
    <source>
        <dbReference type="ARBA" id="ARBA00022630"/>
    </source>
</evidence>
<protein>
    <recommendedName>
        <fullName evidence="12">Acyl-CoA dehydrogenase</fullName>
    </recommendedName>
</protein>
<dbReference type="InterPro" id="IPR006091">
    <property type="entry name" value="Acyl-CoA_Oxase/DH_mid-dom"/>
</dbReference>
<dbReference type="Gene3D" id="2.40.110.10">
    <property type="entry name" value="Butyryl-CoA Dehydrogenase, subunit A, domain 2"/>
    <property type="match status" value="1"/>
</dbReference>
<dbReference type="PANTHER" id="PTHR43884">
    <property type="entry name" value="ACYL-COA DEHYDROGENASE"/>
    <property type="match status" value="1"/>
</dbReference>
<reference evidence="10 11" key="1">
    <citation type="submission" date="2018-03" db="EMBL/GenBank/DDBJ databases">
        <authorList>
            <person name="Gully D."/>
        </authorList>
    </citation>
    <scope>NUCLEOTIDE SEQUENCE [LARGE SCALE GENOMIC DNA]</scope>
    <source>
        <strain evidence="10">ORS3257</strain>
    </source>
</reference>
<dbReference type="InterPro" id="IPR009075">
    <property type="entry name" value="AcylCo_DH/oxidase_C"/>
</dbReference>
<dbReference type="EMBL" id="LS398110">
    <property type="protein sequence ID" value="SPP97621.1"/>
    <property type="molecule type" value="Genomic_DNA"/>
</dbReference>
<dbReference type="Gene3D" id="1.10.540.10">
    <property type="entry name" value="Acyl-CoA dehydrogenase/oxidase, N-terminal domain"/>
    <property type="match status" value="1"/>
</dbReference>
<evidence type="ECO:0000256" key="1">
    <source>
        <dbReference type="ARBA" id="ARBA00001974"/>
    </source>
</evidence>
<dbReference type="Gene3D" id="1.20.140.10">
    <property type="entry name" value="Butyryl-CoA Dehydrogenase, subunit A, domain 3"/>
    <property type="match status" value="1"/>
</dbReference>
<dbReference type="AlphaFoldDB" id="A0A2U3Q864"/>
<name>A0A2U3Q864_9BRAD</name>
<dbReference type="InterPro" id="IPR036250">
    <property type="entry name" value="AcylCo_DH-like_C"/>
</dbReference>
<dbReference type="GO" id="GO:0003995">
    <property type="term" value="F:acyl-CoA dehydrogenase activity"/>
    <property type="evidence" value="ECO:0007669"/>
    <property type="project" value="TreeGrafter"/>
</dbReference>
<sequence>MDIQFTEEQELLRSSVQRLLRDQYDFEARRKIVASEEGFSRTQWEAFAELGLLAAPFSENAGGLGGGPLSTMIIMHEFGRHLVVEPFLETVVLAGSLIEHAGTPEQQQAFIPGIVDGNKIWALAWTEKVSRFDFADVTTTARREGNDYVLSGTKTMVIAAPWADYLIVSARTSGDDRDRAGVSLFVVDRRAAGLDLQSFKTIDGRRAAEISLREVRGQLLGREGKGVALLEAGRDRAIAALCAEAVGAIGELNSATLDYSKTRKQFGTTIGSFQVLQHRMVDMFIAHQEALSLMQHLSLNLSAGDGLSRLASGAKSKIGYAAKFVADQAVQLHGGMGMTDEFNVGHYFKRISSINIQFGDPAFHVLRYAQLDAAA</sequence>
<evidence type="ECO:0000256" key="6">
    <source>
        <dbReference type="RuleBase" id="RU362125"/>
    </source>
</evidence>
<accession>A0A2U3Q864</accession>
<evidence type="ECO:0000259" key="8">
    <source>
        <dbReference type="Pfam" id="PF02770"/>
    </source>
</evidence>
<proteinExistence type="inferred from homology"/>
<dbReference type="PANTHER" id="PTHR43884:SF20">
    <property type="entry name" value="ACYL-COA DEHYDROGENASE FADE28"/>
    <property type="match status" value="1"/>
</dbReference>
<dbReference type="InterPro" id="IPR046373">
    <property type="entry name" value="Acyl-CoA_Oxase/DH_mid-dom_sf"/>
</dbReference>
<evidence type="ECO:0008006" key="12">
    <source>
        <dbReference type="Google" id="ProtNLM"/>
    </source>
</evidence>
<evidence type="ECO:0000259" key="9">
    <source>
        <dbReference type="Pfam" id="PF02771"/>
    </source>
</evidence>
<evidence type="ECO:0000256" key="5">
    <source>
        <dbReference type="ARBA" id="ARBA00023002"/>
    </source>
</evidence>
<comment type="similarity">
    <text evidence="2 6">Belongs to the acyl-CoA dehydrogenase family.</text>
</comment>
<feature type="domain" description="Acyl-CoA dehydrogenase/oxidase C-terminal" evidence="7">
    <location>
        <begin position="239"/>
        <end position="360"/>
    </location>
</feature>
<keyword evidence="4 6" id="KW-0274">FAD</keyword>
<evidence type="ECO:0000256" key="4">
    <source>
        <dbReference type="ARBA" id="ARBA00022827"/>
    </source>
</evidence>
<dbReference type="InterPro" id="IPR037069">
    <property type="entry name" value="AcylCoA_DH/ox_N_sf"/>
</dbReference>
<keyword evidence="3 6" id="KW-0285">Flavoprotein</keyword>
<dbReference type="RefSeq" id="WP_122404956.1">
    <property type="nucleotide sequence ID" value="NZ_LS398110.1"/>
</dbReference>
<evidence type="ECO:0000259" key="7">
    <source>
        <dbReference type="Pfam" id="PF00441"/>
    </source>
</evidence>
<evidence type="ECO:0000256" key="2">
    <source>
        <dbReference type="ARBA" id="ARBA00009347"/>
    </source>
</evidence>
<dbReference type="CDD" id="cd00567">
    <property type="entry name" value="ACAD"/>
    <property type="match status" value="1"/>
</dbReference>
<dbReference type="SUPFAM" id="SSF56645">
    <property type="entry name" value="Acyl-CoA dehydrogenase NM domain-like"/>
    <property type="match status" value="1"/>
</dbReference>
<feature type="domain" description="Acyl-CoA dehydrogenase/oxidase N-terminal" evidence="9">
    <location>
        <begin position="6"/>
        <end position="117"/>
    </location>
</feature>
<dbReference type="GO" id="GO:0050660">
    <property type="term" value="F:flavin adenine dinucleotide binding"/>
    <property type="evidence" value="ECO:0007669"/>
    <property type="project" value="InterPro"/>
</dbReference>
<dbReference type="SUPFAM" id="SSF47203">
    <property type="entry name" value="Acyl-CoA dehydrogenase C-terminal domain-like"/>
    <property type="match status" value="1"/>
</dbReference>
<keyword evidence="5 6" id="KW-0560">Oxidoreductase</keyword>
<dbReference type="Pfam" id="PF02771">
    <property type="entry name" value="Acyl-CoA_dh_N"/>
    <property type="match status" value="1"/>
</dbReference>
<dbReference type="Proteomes" id="UP000246085">
    <property type="component" value="Chromosome BRAD3257"/>
</dbReference>
<dbReference type="Pfam" id="PF02770">
    <property type="entry name" value="Acyl-CoA_dh_M"/>
    <property type="match status" value="1"/>
</dbReference>
<evidence type="ECO:0000313" key="11">
    <source>
        <dbReference type="Proteomes" id="UP000246085"/>
    </source>
</evidence>
<gene>
    <name evidence="10" type="ORF">BRAD3257_6731</name>
</gene>
<feature type="domain" description="Acyl-CoA oxidase/dehydrogenase middle" evidence="8">
    <location>
        <begin position="122"/>
        <end position="210"/>
    </location>
</feature>
<dbReference type="InterPro" id="IPR009100">
    <property type="entry name" value="AcylCoA_DH/oxidase_NM_dom_sf"/>
</dbReference>
<organism evidence="10 11">
    <name type="scientific">Bradyrhizobium vignae</name>
    <dbReference type="NCBI Taxonomy" id="1549949"/>
    <lineage>
        <taxon>Bacteria</taxon>
        <taxon>Pseudomonadati</taxon>
        <taxon>Pseudomonadota</taxon>
        <taxon>Alphaproteobacteria</taxon>
        <taxon>Hyphomicrobiales</taxon>
        <taxon>Nitrobacteraceae</taxon>
        <taxon>Bradyrhizobium</taxon>
    </lineage>
</organism>
<dbReference type="InterPro" id="IPR013786">
    <property type="entry name" value="AcylCoA_DH/ox_N"/>
</dbReference>
<dbReference type="Pfam" id="PF00441">
    <property type="entry name" value="Acyl-CoA_dh_1"/>
    <property type="match status" value="1"/>
</dbReference>
<evidence type="ECO:0000313" key="10">
    <source>
        <dbReference type="EMBL" id="SPP97621.1"/>
    </source>
</evidence>
<dbReference type="KEGG" id="bvz:BRAD3257_6731"/>